<accession>A0ABV7RW98</accession>
<dbReference type="RefSeq" id="WP_386760208.1">
    <property type="nucleotide sequence ID" value="NZ_JBHRXK010000013.1"/>
</dbReference>
<comment type="caution">
    <text evidence="1">The sequence shown here is derived from an EMBL/GenBank/DDBJ whole genome shotgun (WGS) entry which is preliminary data.</text>
</comment>
<evidence type="ECO:0000313" key="2">
    <source>
        <dbReference type="Proteomes" id="UP001595740"/>
    </source>
</evidence>
<sequence>MAASSTVLAGSPRLIYLPSTEAGVDHAAIVEAFGDQGFDVSTHAYAGEDRRTYARRIAAEIKALMAQGVPAEEINVVGAGTGSAIATLASAAVGNAHVNYVLLGQCDPLLKHQYRFRMSGRVLGVRDDADTASHSCRPLWNESPRVSERQDLVLNTSYGADLFDAPRNEWLQPLLEWSGGGQVDVGEIKVTQVTAPKPERGH</sequence>
<evidence type="ECO:0008006" key="3">
    <source>
        <dbReference type="Google" id="ProtNLM"/>
    </source>
</evidence>
<name>A0ABV7RW98_9GAMM</name>
<dbReference type="Proteomes" id="UP001595740">
    <property type="component" value="Unassembled WGS sequence"/>
</dbReference>
<proteinExistence type="predicted"/>
<dbReference type="InterPro" id="IPR029058">
    <property type="entry name" value="AB_hydrolase_fold"/>
</dbReference>
<reference evidence="2" key="1">
    <citation type="journal article" date="2019" name="Int. J. Syst. Evol. Microbiol.">
        <title>The Global Catalogue of Microorganisms (GCM) 10K type strain sequencing project: providing services to taxonomists for standard genome sequencing and annotation.</title>
        <authorList>
            <consortium name="The Broad Institute Genomics Platform"/>
            <consortium name="The Broad Institute Genome Sequencing Center for Infectious Disease"/>
            <person name="Wu L."/>
            <person name="Ma J."/>
        </authorList>
    </citation>
    <scope>NUCLEOTIDE SEQUENCE [LARGE SCALE GENOMIC DNA]</scope>
    <source>
        <strain evidence="2">KCTC 42875</strain>
    </source>
</reference>
<protein>
    <recommendedName>
        <fullName evidence="3">Alpha/beta hydrolase</fullName>
    </recommendedName>
</protein>
<dbReference type="EMBL" id="JBHRXK010000013">
    <property type="protein sequence ID" value="MFC3552448.1"/>
    <property type="molecule type" value="Genomic_DNA"/>
</dbReference>
<dbReference type="SUPFAM" id="SSF53474">
    <property type="entry name" value="alpha/beta-Hydrolases"/>
    <property type="match status" value="1"/>
</dbReference>
<evidence type="ECO:0000313" key="1">
    <source>
        <dbReference type="EMBL" id="MFC3552448.1"/>
    </source>
</evidence>
<organism evidence="1 2">
    <name type="scientific">Lysobacter cavernae</name>
    <dbReference type="NCBI Taxonomy" id="1685901"/>
    <lineage>
        <taxon>Bacteria</taxon>
        <taxon>Pseudomonadati</taxon>
        <taxon>Pseudomonadota</taxon>
        <taxon>Gammaproteobacteria</taxon>
        <taxon>Lysobacterales</taxon>
        <taxon>Lysobacteraceae</taxon>
        <taxon>Lysobacter</taxon>
    </lineage>
</organism>
<keyword evidence="2" id="KW-1185">Reference proteome</keyword>
<gene>
    <name evidence="1" type="ORF">ACFOLC_15700</name>
</gene>